<sequence>MCDKQKYTFMKPKSELIKTRVSEDREARCWWKGAVEVFDGGDRDRPAAHIKRYQENIILNVLSATDDIPICEPIKMSRLVDNTGQRRFAVVTKSDQYPDELLEKLTSNNLECENLNFLKLSLGCHLSMIDKLMVGMPVSAQKLVEIQSVIISKCLLDIVKKINDRLNVLDYELNKSNLTSIPDELFRSLDP</sequence>
<keyword evidence="2" id="KW-1185">Reference proteome</keyword>
<dbReference type="SUPFAM" id="SSF52540">
    <property type="entry name" value="P-loop containing nucleoside triphosphate hydrolases"/>
    <property type="match status" value="1"/>
</dbReference>
<dbReference type="InterPro" id="IPR027417">
    <property type="entry name" value="P-loop_NTPase"/>
</dbReference>
<evidence type="ECO:0000313" key="2">
    <source>
        <dbReference type="Proteomes" id="UP000245207"/>
    </source>
</evidence>
<protein>
    <submittedName>
        <fullName evidence="1">Dynamin central domain-containing protein</fullName>
    </submittedName>
</protein>
<dbReference type="Proteomes" id="UP000245207">
    <property type="component" value="Unassembled WGS sequence"/>
</dbReference>
<comment type="caution">
    <text evidence="1">The sequence shown here is derived from an EMBL/GenBank/DDBJ whole genome shotgun (WGS) entry which is preliminary data.</text>
</comment>
<accession>A0A2U1PDZ0</accession>
<dbReference type="EMBL" id="PKPP01001284">
    <property type="protein sequence ID" value="PWA83982.1"/>
    <property type="molecule type" value="Genomic_DNA"/>
</dbReference>
<proteinExistence type="predicted"/>
<dbReference type="STRING" id="35608.A0A2U1PDZ0"/>
<dbReference type="OrthoDB" id="5061070at2759"/>
<evidence type="ECO:0000313" key="1">
    <source>
        <dbReference type="EMBL" id="PWA83982.1"/>
    </source>
</evidence>
<dbReference type="AlphaFoldDB" id="A0A2U1PDZ0"/>
<name>A0A2U1PDZ0_ARTAN</name>
<organism evidence="1 2">
    <name type="scientific">Artemisia annua</name>
    <name type="common">Sweet wormwood</name>
    <dbReference type="NCBI Taxonomy" id="35608"/>
    <lineage>
        <taxon>Eukaryota</taxon>
        <taxon>Viridiplantae</taxon>
        <taxon>Streptophyta</taxon>
        <taxon>Embryophyta</taxon>
        <taxon>Tracheophyta</taxon>
        <taxon>Spermatophyta</taxon>
        <taxon>Magnoliopsida</taxon>
        <taxon>eudicotyledons</taxon>
        <taxon>Gunneridae</taxon>
        <taxon>Pentapetalae</taxon>
        <taxon>asterids</taxon>
        <taxon>campanulids</taxon>
        <taxon>Asterales</taxon>
        <taxon>Asteraceae</taxon>
        <taxon>Asteroideae</taxon>
        <taxon>Anthemideae</taxon>
        <taxon>Artemisiinae</taxon>
        <taxon>Artemisia</taxon>
    </lineage>
</organism>
<dbReference type="Gene3D" id="3.40.50.300">
    <property type="entry name" value="P-loop containing nucleotide triphosphate hydrolases"/>
    <property type="match status" value="1"/>
</dbReference>
<reference evidence="1 2" key="1">
    <citation type="journal article" date="2018" name="Mol. Plant">
        <title>The genome of Artemisia annua provides insight into the evolution of Asteraceae family and artemisinin biosynthesis.</title>
        <authorList>
            <person name="Shen Q."/>
            <person name="Zhang L."/>
            <person name="Liao Z."/>
            <person name="Wang S."/>
            <person name="Yan T."/>
            <person name="Shi P."/>
            <person name="Liu M."/>
            <person name="Fu X."/>
            <person name="Pan Q."/>
            <person name="Wang Y."/>
            <person name="Lv Z."/>
            <person name="Lu X."/>
            <person name="Zhang F."/>
            <person name="Jiang W."/>
            <person name="Ma Y."/>
            <person name="Chen M."/>
            <person name="Hao X."/>
            <person name="Li L."/>
            <person name="Tang Y."/>
            <person name="Lv G."/>
            <person name="Zhou Y."/>
            <person name="Sun X."/>
            <person name="Brodelius P.E."/>
            <person name="Rose J.K.C."/>
            <person name="Tang K."/>
        </authorList>
    </citation>
    <scope>NUCLEOTIDE SEQUENCE [LARGE SCALE GENOMIC DNA]</scope>
    <source>
        <strain evidence="2">cv. Huhao1</strain>
        <tissue evidence="1">Leaf</tissue>
    </source>
</reference>
<gene>
    <name evidence="1" type="ORF">CTI12_AA070860</name>
</gene>